<protein>
    <submittedName>
        <fullName evidence="1">Uncharacterized protein</fullName>
    </submittedName>
</protein>
<keyword evidence="2" id="KW-1185">Reference proteome</keyword>
<proteinExistence type="predicted"/>
<dbReference type="EMBL" id="OZ021742">
    <property type="protein sequence ID" value="CAK9327436.1"/>
    <property type="molecule type" value="Genomic_DNA"/>
</dbReference>
<evidence type="ECO:0000313" key="2">
    <source>
        <dbReference type="Proteomes" id="UP001642487"/>
    </source>
</evidence>
<gene>
    <name evidence="1" type="ORF">CITCOLO1_LOCUS19815</name>
</gene>
<organism evidence="1 2">
    <name type="scientific">Citrullus colocynthis</name>
    <name type="common">colocynth</name>
    <dbReference type="NCBI Taxonomy" id="252529"/>
    <lineage>
        <taxon>Eukaryota</taxon>
        <taxon>Viridiplantae</taxon>
        <taxon>Streptophyta</taxon>
        <taxon>Embryophyta</taxon>
        <taxon>Tracheophyta</taxon>
        <taxon>Spermatophyta</taxon>
        <taxon>Magnoliopsida</taxon>
        <taxon>eudicotyledons</taxon>
        <taxon>Gunneridae</taxon>
        <taxon>Pentapetalae</taxon>
        <taxon>rosids</taxon>
        <taxon>fabids</taxon>
        <taxon>Cucurbitales</taxon>
        <taxon>Cucurbitaceae</taxon>
        <taxon>Benincaseae</taxon>
        <taxon>Citrullus</taxon>
    </lineage>
</organism>
<name>A0ABP0Z419_9ROSI</name>
<evidence type="ECO:0000313" key="1">
    <source>
        <dbReference type="EMBL" id="CAK9327436.1"/>
    </source>
</evidence>
<sequence>MYLALVLELVVNQTSFNYVGLGPAKQKCHLFVERNKLNIPIIRSPHVVYQNFLESDANLENFLGYSACDMDDLGNFLDMEGVLLGMEDICGNNLALDFQGFPHQKSQNPIQPYCGENVFAEKNDGFVKNLAHCFPIAPFNHHQMEV</sequence>
<accession>A0ABP0Z419</accession>
<dbReference type="Proteomes" id="UP001642487">
    <property type="component" value="Chromosome 8"/>
</dbReference>
<reference evidence="1 2" key="1">
    <citation type="submission" date="2024-03" db="EMBL/GenBank/DDBJ databases">
        <authorList>
            <person name="Gkanogiannis A."/>
            <person name="Becerra Lopez-Lavalle L."/>
        </authorList>
    </citation>
    <scope>NUCLEOTIDE SEQUENCE [LARGE SCALE GENOMIC DNA]</scope>
</reference>